<dbReference type="Proteomes" id="UP000798662">
    <property type="component" value="Chromosome 3"/>
</dbReference>
<evidence type="ECO:0000313" key="2">
    <source>
        <dbReference type="Proteomes" id="UP000798662"/>
    </source>
</evidence>
<accession>A0ACC3CAV0</accession>
<name>A0ACC3CAV0_PYRYE</name>
<reference evidence="1" key="1">
    <citation type="submission" date="2019-11" db="EMBL/GenBank/DDBJ databases">
        <title>Nori genome reveals adaptations in red seaweeds to the harsh intertidal environment.</title>
        <authorList>
            <person name="Wang D."/>
            <person name="Mao Y."/>
        </authorList>
    </citation>
    <scope>NUCLEOTIDE SEQUENCE</scope>
    <source>
        <tissue evidence="1">Gametophyte</tissue>
    </source>
</reference>
<keyword evidence="2" id="KW-1185">Reference proteome</keyword>
<organism evidence="1 2">
    <name type="scientific">Pyropia yezoensis</name>
    <name type="common">Susabi-nori</name>
    <name type="synonym">Porphyra yezoensis</name>
    <dbReference type="NCBI Taxonomy" id="2788"/>
    <lineage>
        <taxon>Eukaryota</taxon>
        <taxon>Rhodophyta</taxon>
        <taxon>Bangiophyceae</taxon>
        <taxon>Bangiales</taxon>
        <taxon>Bangiaceae</taxon>
        <taxon>Pyropia</taxon>
    </lineage>
</organism>
<comment type="caution">
    <text evidence="1">The sequence shown here is derived from an EMBL/GenBank/DDBJ whole genome shotgun (WGS) entry which is preliminary data.</text>
</comment>
<evidence type="ECO:0000313" key="1">
    <source>
        <dbReference type="EMBL" id="KAK1867069.1"/>
    </source>
</evidence>
<gene>
    <name evidence="1" type="ORF">I4F81_009579</name>
</gene>
<sequence>MAFVPAYGSCGGLGLVAPAGRLAACRSPVLGSPLLGRRRSLPVYAPGGGSLCCPGGVHRPRRPPAVAMALSAEEEDAASRMEKTLESVRNNFNTIRTGRAAPSILDRVMVDYYGAETPLQSLASISATSSTTLTIDAFDKGCVKDIERALMESDLGMMPNSDGVVIRLTVPQLTKERRKELSKQAKALAEDGRVACRNVRRDVIDKVKKQEKAAELGKDMSKDLQDKISKLTDKYVGMIDKAFEEKEKDIMKV</sequence>
<dbReference type="EMBL" id="CM020620">
    <property type="protein sequence ID" value="KAK1867069.1"/>
    <property type="molecule type" value="Genomic_DNA"/>
</dbReference>
<protein>
    <submittedName>
        <fullName evidence="1">Uncharacterized protein</fullName>
    </submittedName>
</protein>
<proteinExistence type="predicted"/>